<evidence type="ECO:0000256" key="2">
    <source>
        <dbReference type="ARBA" id="ARBA00022679"/>
    </source>
</evidence>
<feature type="domain" description="Maltose/galactoside acetyltransferase" evidence="5">
    <location>
        <begin position="192"/>
        <end position="245"/>
    </location>
</feature>
<dbReference type="Pfam" id="PF12464">
    <property type="entry name" value="Mac"/>
    <property type="match status" value="1"/>
</dbReference>
<dbReference type="PANTHER" id="PTHR23416">
    <property type="entry name" value="SIALIC ACID SYNTHASE-RELATED"/>
    <property type="match status" value="1"/>
</dbReference>
<dbReference type="Proteomes" id="UP000051739">
    <property type="component" value="Unassembled WGS sequence"/>
</dbReference>
<dbReference type="FunFam" id="2.160.10.10:FF:000025">
    <property type="entry name" value="Hexapeptide-repeat containing-acetyltransferase"/>
    <property type="match status" value="1"/>
</dbReference>
<keyword evidence="4" id="KW-0012">Acyltransferase</keyword>
<dbReference type="GO" id="GO:0016407">
    <property type="term" value="F:acetyltransferase activity"/>
    <property type="evidence" value="ECO:0007669"/>
    <property type="project" value="InterPro"/>
</dbReference>
<dbReference type="Gene3D" id="2.160.10.10">
    <property type="entry name" value="Hexapeptide repeat proteins"/>
    <property type="match status" value="2"/>
</dbReference>
<gene>
    <name evidence="6" type="ORF">FC60_GL000500</name>
</gene>
<dbReference type="AlphaFoldDB" id="A0A0R1V879"/>
<name>A0A0R1V879_9LACO</name>
<dbReference type="InterPro" id="IPR024688">
    <property type="entry name" value="Mac_dom"/>
</dbReference>
<dbReference type="Pfam" id="PF14602">
    <property type="entry name" value="Hexapep_2"/>
    <property type="match status" value="1"/>
</dbReference>
<dbReference type="InterPro" id="IPR051159">
    <property type="entry name" value="Hexapeptide_acetyltransf"/>
</dbReference>
<dbReference type="Pfam" id="PF00132">
    <property type="entry name" value="Hexapep"/>
    <property type="match status" value="2"/>
</dbReference>
<evidence type="ECO:0000313" key="7">
    <source>
        <dbReference type="Proteomes" id="UP000051739"/>
    </source>
</evidence>
<dbReference type="SMART" id="SM01266">
    <property type="entry name" value="Mac"/>
    <property type="match status" value="2"/>
</dbReference>
<keyword evidence="2 6" id="KW-0808">Transferase</keyword>
<proteinExistence type="inferred from homology"/>
<accession>A0A0R1V879</accession>
<reference evidence="6 7" key="1">
    <citation type="journal article" date="2015" name="Genome Announc.">
        <title>Expanding the biotechnology potential of lactobacilli through comparative genomics of 213 strains and associated genera.</title>
        <authorList>
            <person name="Sun Z."/>
            <person name="Harris H.M."/>
            <person name="McCann A."/>
            <person name="Guo C."/>
            <person name="Argimon S."/>
            <person name="Zhang W."/>
            <person name="Yang X."/>
            <person name="Jeffery I.B."/>
            <person name="Cooney J.C."/>
            <person name="Kagawa T.F."/>
            <person name="Liu W."/>
            <person name="Song Y."/>
            <person name="Salvetti E."/>
            <person name="Wrobel A."/>
            <person name="Rasinkangas P."/>
            <person name="Parkhill J."/>
            <person name="Rea M.C."/>
            <person name="O'Sullivan O."/>
            <person name="Ritari J."/>
            <person name="Douillard F.P."/>
            <person name="Paul Ross R."/>
            <person name="Yang R."/>
            <person name="Briner A.E."/>
            <person name="Felis G.E."/>
            <person name="de Vos W.M."/>
            <person name="Barrangou R."/>
            <person name="Klaenhammer T.R."/>
            <person name="Caufield P.W."/>
            <person name="Cui Y."/>
            <person name="Zhang H."/>
            <person name="O'Toole P.W."/>
        </authorList>
    </citation>
    <scope>NUCLEOTIDE SEQUENCE [LARGE SCALE GENOMIC DNA]</scope>
    <source>
        <strain evidence="6 7">DSM 16045</strain>
    </source>
</reference>
<keyword evidence="7" id="KW-1185">Reference proteome</keyword>
<organism evidence="6 7">
    <name type="scientific">Limosilactobacillus gastricus DSM 16045</name>
    <dbReference type="NCBI Taxonomy" id="1423749"/>
    <lineage>
        <taxon>Bacteria</taxon>
        <taxon>Bacillati</taxon>
        <taxon>Bacillota</taxon>
        <taxon>Bacilli</taxon>
        <taxon>Lactobacillales</taxon>
        <taxon>Lactobacillaceae</taxon>
        <taxon>Limosilactobacillus</taxon>
    </lineage>
</organism>
<evidence type="ECO:0000256" key="1">
    <source>
        <dbReference type="ARBA" id="ARBA00007274"/>
    </source>
</evidence>
<dbReference type="InterPro" id="IPR001451">
    <property type="entry name" value="Hexapep"/>
</dbReference>
<dbReference type="InterPro" id="IPR018357">
    <property type="entry name" value="Hexapep_transf_CS"/>
</dbReference>
<protein>
    <submittedName>
        <fullName evidence="6">Acetyltransferase</fullName>
    </submittedName>
</protein>
<evidence type="ECO:0000313" key="6">
    <source>
        <dbReference type="EMBL" id="KRM01706.1"/>
    </source>
</evidence>
<evidence type="ECO:0000256" key="4">
    <source>
        <dbReference type="ARBA" id="ARBA00023315"/>
    </source>
</evidence>
<dbReference type="CDD" id="cd03357">
    <property type="entry name" value="LbH_MAT_GAT"/>
    <property type="match status" value="2"/>
</dbReference>
<comment type="similarity">
    <text evidence="1">Belongs to the transferase hexapeptide repeat family.</text>
</comment>
<dbReference type="InterPro" id="IPR011004">
    <property type="entry name" value="Trimer_LpxA-like_sf"/>
</dbReference>
<dbReference type="PROSITE" id="PS00101">
    <property type="entry name" value="HEXAPEP_TRANSFERASES"/>
    <property type="match status" value="2"/>
</dbReference>
<dbReference type="PANTHER" id="PTHR23416:SF23">
    <property type="entry name" value="ACETYLTRANSFERASE C18B11.09C-RELATED"/>
    <property type="match status" value="1"/>
</dbReference>
<evidence type="ECO:0000259" key="5">
    <source>
        <dbReference type="SMART" id="SM01266"/>
    </source>
</evidence>
<dbReference type="GO" id="GO:0008374">
    <property type="term" value="F:O-acyltransferase activity"/>
    <property type="evidence" value="ECO:0007669"/>
    <property type="project" value="TreeGrafter"/>
</dbReference>
<dbReference type="SUPFAM" id="SSF51161">
    <property type="entry name" value="Trimeric LpxA-like enzymes"/>
    <property type="match status" value="2"/>
</dbReference>
<sequence>MDVFDRMQNGHLYKPEDPNLGISNTKQLKKQRLFNQTADQTILKRMFAAFGDGSQLRPPLSSVWGGQFVEVGQDVKIGPGLTLVDDAPIIIGDRVQIGASVTISVAGHPVDPALRRCRLAFNLAVHLEDDCVIGDQVIILPGVTIGKGAIIEAGSIVTKDVPAHVVAAGNPCRVIQQVQVEKGEPKMAKSEFEKMRDGSLYLPEDPAILAEQQIHMKLQYQYNNLEPGDPQQAAMLKKMFAECGEECYVEPPLHANWGGFHTHLGDRVYANFNLTLVDDADIYIGDDTMIGPNVNISTAGHPIWPAYRLKKYQHNQQVHIGKNCWLGANVTVLPGVTIGDNTVVGAGSVVTKDLPANVVAVGNPCRVLREINDHDRQYYYKDRRVDLDE</sequence>
<evidence type="ECO:0000256" key="3">
    <source>
        <dbReference type="ARBA" id="ARBA00022737"/>
    </source>
</evidence>
<dbReference type="EMBL" id="AZFN01000015">
    <property type="protein sequence ID" value="KRM01706.1"/>
    <property type="molecule type" value="Genomic_DNA"/>
</dbReference>
<feature type="domain" description="Maltose/galactoside acetyltransferase" evidence="5">
    <location>
        <begin position="4"/>
        <end position="52"/>
    </location>
</feature>
<keyword evidence="3" id="KW-0677">Repeat</keyword>
<comment type="caution">
    <text evidence="6">The sequence shown here is derived from an EMBL/GenBank/DDBJ whole genome shotgun (WGS) entry which is preliminary data.</text>
</comment>
<dbReference type="GO" id="GO:0005829">
    <property type="term" value="C:cytosol"/>
    <property type="evidence" value="ECO:0007669"/>
    <property type="project" value="TreeGrafter"/>
</dbReference>
<dbReference type="PATRIC" id="fig|1423749.3.peg.504"/>